<feature type="domain" description="TonB-dependent receptor plug" evidence="9">
    <location>
        <begin position="137"/>
        <end position="251"/>
    </location>
</feature>
<dbReference type="Pfam" id="PF13715">
    <property type="entry name" value="CarbopepD_reg_2"/>
    <property type="match status" value="1"/>
</dbReference>
<dbReference type="PROSITE" id="PS52016">
    <property type="entry name" value="TONB_DEPENDENT_REC_3"/>
    <property type="match status" value="1"/>
</dbReference>
<evidence type="ECO:0000256" key="4">
    <source>
        <dbReference type="ARBA" id="ARBA00022692"/>
    </source>
</evidence>
<dbReference type="SUPFAM" id="SSF56935">
    <property type="entry name" value="Porins"/>
    <property type="match status" value="1"/>
</dbReference>
<organism evidence="10 11">
    <name type="scientific">Chitinophaga lutea</name>
    <dbReference type="NCBI Taxonomy" id="2488634"/>
    <lineage>
        <taxon>Bacteria</taxon>
        <taxon>Pseudomonadati</taxon>
        <taxon>Bacteroidota</taxon>
        <taxon>Chitinophagia</taxon>
        <taxon>Chitinophagales</taxon>
        <taxon>Chitinophagaceae</taxon>
        <taxon>Chitinophaga</taxon>
    </lineage>
</organism>
<name>A0A3N4PCZ4_9BACT</name>
<comment type="similarity">
    <text evidence="7">Belongs to the TonB-dependent receptor family.</text>
</comment>
<dbReference type="Gene3D" id="2.170.130.10">
    <property type="entry name" value="TonB-dependent receptor, plug domain"/>
    <property type="match status" value="1"/>
</dbReference>
<dbReference type="InterPro" id="IPR023997">
    <property type="entry name" value="TonB-dep_OMP_SusC/RagA_CS"/>
</dbReference>
<evidence type="ECO:0000256" key="1">
    <source>
        <dbReference type="ARBA" id="ARBA00004571"/>
    </source>
</evidence>
<feature type="chain" id="PRO_5018218747" evidence="8">
    <location>
        <begin position="32"/>
        <end position="1008"/>
    </location>
</feature>
<dbReference type="InterPro" id="IPR023996">
    <property type="entry name" value="TonB-dep_OMP_SusC/RagA"/>
</dbReference>
<evidence type="ECO:0000256" key="7">
    <source>
        <dbReference type="PROSITE-ProRule" id="PRU01360"/>
    </source>
</evidence>
<keyword evidence="6 7" id="KW-0998">Cell outer membrane</keyword>
<dbReference type="Gene3D" id="2.40.170.20">
    <property type="entry name" value="TonB-dependent receptor, beta-barrel domain"/>
    <property type="match status" value="1"/>
</dbReference>
<keyword evidence="10" id="KW-0675">Receptor</keyword>
<keyword evidence="11" id="KW-1185">Reference proteome</keyword>
<gene>
    <name evidence="10" type="ORF">EGT74_26700</name>
</gene>
<evidence type="ECO:0000259" key="9">
    <source>
        <dbReference type="Pfam" id="PF07715"/>
    </source>
</evidence>
<feature type="signal peptide" evidence="8">
    <location>
        <begin position="1"/>
        <end position="31"/>
    </location>
</feature>
<evidence type="ECO:0000313" key="11">
    <source>
        <dbReference type="Proteomes" id="UP000278351"/>
    </source>
</evidence>
<dbReference type="InterPro" id="IPR012910">
    <property type="entry name" value="Plug_dom"/>
</dbReference>
<evidence type="ECO:0000313" key="10">
    <source>
        <dbReference type="EMBL" id="RPE05945.1"/>
    </source>
</evidence>
<dbReference type="Pfam" id="PF07715">
    <property type="entry name" value="Plug"/>
    <property type="match status" value="1"/>
</dbReference>
<evidence type="ECO:0000256" key="2">
    <source>
        <dbReference type="ARBA" id="ARBA00022448"/>
    </source>
</evidence>
<sequence>MNKFYLNKRKLPVVVASLVCGTFFVEGHAYASYAPGTAMAVQQQQTITGTVRDAATGQLLAGATVGIKGIARTTSTNVKGEFSLAAPDNATSLVVSFIGYVTQEVALAGKTQVNIALQASATDLTQVVVVGYGTQQKKDVTGSVKSLKAEAFNKGIINAPQELLQGKMAGVNVTSVSGEPGGLLGVTVRGPGGIRTGSTPLFVIDGLPLDNASTGGGDPLNSINPQDIESIDVLKDASATAIYGARGANGVILITTKKGKSGASNLQLSSNIGFSRIARALPVLTAAEFRTEVPKLGGTLDDKGGNTDWQKEVFRTAFTQNHNAALSGGTEKLVYYASFGMQRQEGIMKNNEMTRYTGRFNATQKFWDNDRLVVDVNLGVTNTKNLRPPITSVIGDAISNNPTYPAYGPDGKWAKYQNLTNPLMYFDLDYELGNITRITGNISPSLRIIKGLVYKLNFGIDHSNSNRDIVSKANAVPQRDGRLETWYNYNRNTLIENYITYNYESGVHNLSALAGHSYQKLFIQGRNTSINKFPIGPIDPIYNPGLGQELTLGANAPGGYAQTNELQSFFGRITYQYDSRYLATVNFRMDGSSKFGANNKYGYFPSFSLGWRVSEEPFLKGSSVVSNLKLRAGWGQTGNQEIPAKITQARYRSQVGGGYSYPLYPTGPAIAGTAFARLANPDIQWEVSKQTDVGIDFGFLNGSLSGTVDYFHKISSNILLLVIAADPVSPTADYWTNVKDMTITNKGLEIDLDYRKTLSSGFGFNVGGNMTFISNEVKKSPFKVIPSGTATGAGLTSATINGYVNGEPIGTFFLKEWSGFDANGLSTYRDTNKDGIVSDEDRIAAGTALPDKMYSFYGGVNYKGLDLTFNFNGVAGNKIYDNTANANFYKLRLSKNVNATREALKYPEESVNNAAPVSTRYLKDGAFLRLNNVTLGYNFNTRSLGINNYIKTLRLAVTGQNLWVSTKYDGYDPEVNADKQINGVYSYGIDFMSYPKAKSVLFSLNVSF</sequence>
<evidence type="ECO:0000256" key="3">
    <source>
        <dbReference type="ARBA" id="ARBA00022452"/>
    </source>
</evidence>
<dbReference type="OrthoDB" id="9768177at2"/>
<protein>
    <submittedName>
        <fullName evidence="10">TonB-dependent receptor</fullName>
    </submittedName>
</protein>
<dbReference type="NCBIfam" id="TIGR04056">
    <property type="entry name" value="OMP_RagA_SusC"/>
    <property type="match status" value="1"/>
</dbReference>
<proteinExistence type="inferred from homology"/>
<keyword evidence="3 7" id="KW-1134">Transmembrane beta strand</keyword>
<keyword evidence="5 7" id="KW-0472">Membrane</keyword>
<dbReference type="InterPro" id="IPR039426">
    <property type="entry name" value="TonB-dep_rcpt-like"/>
</dbReference>
<dbReference type="EMBL" id="RPDH01000003">
    <property type="protein sequence ID" value="RPE05945.1"/>
    <property type="molecule type" value="Genomic_DNA"/>
</dbReference>
<dbReference type="SUPFAM" id="SSF49464">
    <property type="entry name" value="Carboxypeptidase regulatory domain-like"/>
    <property type="match status" value="1"/>
</dbReference>
<comment type="subcellular location">
    <subcellularLocation>
        <location evidence="1 7">Cell outer membrane</location>
        <topology evidence="1 7">Multi-pass membrane protein</topology>
    </subcellularLocation>
</comment>
<keyword evidence="2 7" id="KW-0813">Transport</keyword>
<dbReference type="NCBIfam" id="TIGR04057">
    <property type="entry name" value="SusC_RagA_signa"/>
    <property type="match status" value="1"/>
</dbReference>
<dbReference type="Gene3D" id="2.60.40.1120">
    <property type="entry name" value="Carboxypeptidase-like, regulatory domain"/>
    <property type="match status" value="1"/>
</dbReference>
<accession>A0A3N4PCZ4</accession>
<dbReference type="InterPro" id="IPR036942">
    <property type="entry name" value="Beta-barrel_TonB_sf"/>
</dbReference>
<dbReference type="AlphaFoldDB" id="A0A3N4PCZ4"/>
<reference evidence="10 11" key="1">
    <citation type="submission" date="2018-11" db="EMBL/GenBank/DDBJ databases">
        <title>Chitinophaga lutea sp.nov., isolate from arsenic contaminated soil.</title>
        <authorList>
            <person name="Zong Y."/>
        </authorList>
    </citation>
    <scope>NUCLEOTIDE SEQUENCE [LARGE SCALE GENOMIC DNA]</scope>
    <source>
        <strain evidence="10 11">ZY74</strain>
    </source>
</reference>
<dbReference type="InterPro" id="IPR008969">
    <property type="entry name" value="CarboxyPept-like_regulatory"/>
</dbReference>
<dbReference type="RefSeq" id="WP_123849593.1">
    <property type="nucleotide sequence ID" value="NZ_RPDH01000003.1"/>
</dbReference>
<evidence type="ECO:0000256" key="8">
    <source>
        <dbReference type="SAM" id="SignalP"/>
    </source>
</evidence>
<dbReference type="Proteomes" id="UP000278351">
    <property type="component" value="Unassembled WGS sequence"/>
</dbReference>
<evidence type="ECO:0000256" key="6">
    <source>
        <dbReference type="ARBA" id="ARBA00023237"/>
    </source>
</evidence>
<keyword evidence="8" id="KW-0732">Signal</keyword>
<evidence type="ECO:0000256" key="5">
    <source>
        <dbReference type="ARBA" id="ARBA00023136"/>
    </source>
</evidence>
<dbReference type="InterPro" id="IPR037066">
    <property type="entry name" value="Plug_dom_sf"/>
</dbReference>
<keyword evidence="4 7" id="KW-0812">Transmembrane</keyword>
<comment type="caution">
    <text evidence="10">The sequence shown here is derived from an EMBL/GenBank/DDBJ whole genome shotgun (WGS) entry which is preliminary data.</text>
</comment>
<dbReference type="GO" id="GO:0009279">
    <property type="term" value="C:cell outer membrane"/>
    <property type="evidence" value="ECO:0007669"/>
    <property type="project" value="UniProtKB-SubCell"/>
</dbReference>